<proteinExistence type="predicted"/>
<dbReference type="PANTHER" id="PTHR36529:SF1">
    <property type="entry name" value="GLYCOSYLTRANSFERASE"/>
    <property type="match status" value="1"/>
</dbReference>
<reference evidence="1" key="1">
    <citation type="journal article" date="2007" name="ISME J.">
        <title>Genomic plasticity in prokaryotes: the case of the square haloarchaeon.</title>
        <authorList>
            <person name="Cuadros-Orellana S."/>
            <person name="Martin-Cuadrado A.B."/>
            <person name="Legault B."/>
            <person name="D'Auria G."/>
            <person name="Zhaxybayeva O."/>
            <person name="Papke R.T."/>
            <person name="Rodriguez-Valera F."/>
        </authorList>
    </citation>
    <scope>NUCLEOTIDE SEQUENCE</scope>
</reference>
<dbReference type="InterPro" id="IPR029044">
    <property type="entry name" value="Nucleotide-diphossugar_trans"/>
</dbReference>
<evidence type="ECO:0008006" key="2">
    <source>
        <dbReference type="Google" id="ProtNLM"/>
    </source>
</evidence>
<organism evidence="1">
    <name type="scientific">uncultured haloarchaeon</name>
    <dbReference type="NCBI Taxonomy" id="160804"/>
    <lineage>
        <taxon>Archaea</taxon>
        <taxon>Methanobacteriati</taxon>
        <taxon>Methanobacteriota</taxon>
        <taxon>Stenosarchaea group</taxon>
        <taxon>Halobacteria</taxon>
        <taxon>Halobacteriales</taxon>
        <taxon>Halobacteriaceae</taxon>
        <taxon>environmental samples</taxon>
    </lineage>
</organism>
<protein>
    <recommendedName>
        <fullName evidence="2">DUF2064 domain-containing protein</fullName>
    </recommendedName>
</protein>
<dbReference type="PANTHER" id="PTHR36529">
    <property type="entry name" value="SLL1095 PROTEIN"/>
    <property type="match status" value="1"/>
</dbReference>
<sequence length="252" mass="27227">MTVVCILADPPRPGVVFETLAETSPLSESETAELYDAILRDMLIAVDRSGGDLLVNYRSDDALPEKYVDINESAATTVGTIVSETLDDPSVARVEVQVGSTFAGRVGNTVTHLLRDEDAQSVAVIEPTTPFLLRSTIDTAAMQLRSNEVVLGPSAGGRVYYAGFTEAIDFTDAFETPAIETLTDRASAGSYDVAFLDSQPTIKHDSDLATVIANIRARWHAERVVPKHTAEFIIDTGLYATSEHGLPRIVRD</sequence>
<dbReference type="EMBL" id="EF583996">
    <property type="protein sequence ID" value="ABQ76020.1"/>
    <property type="molecule type" value="Genomic_DNA"/>
</dbReference>
<name>A5YSR3_9EURY</name>
<dbReference type="AlphaFoldDB" id="A5YSR3"/>
<evidence type="ECO:0000313" key="1">
    <source>
        <dbReference type="EMBL" id="ABQ76020.1"/>
    </source>
</evidence>
<dbReference type="Gene3D" id="3.90.550.10">
    <property type="entry name" value="Spore Coat Polysaccharide Biosynthesis Protein SpsA, Chain A"/>
    <property type="match status" value="1"/>
</dbReference>
<accession>A5YSR3</accession>
<dbReference type="InterPro" id="IPR018641">
    <property type="entry name" value="Trfase_1_rSAM/seldom-assoc"/>
</dbReference>